<evidence type="ECO:0000313" key="12">
    <source>
        <dbReference type="Proteomes" id="UP000242861"/>
    </source>
</evidence>
<comment type="function">
    <text evidence="2">Decarboxylates L-threonine-O-3-phosphate to yield (R)-1-amino-2-propanol O-2-phosphate, the precursor for the linkage between the nucleotide loop and the corrin ring in cobalamin.</text>
</comment>
<dbReference type="GO" id="GO:0048472">
    <property type="term" value="F:threonine-phosphate decarboxylase activity"/>
    <property type="evidence" value="ECO:0007669"/>
    <property type="project" value="UniProtKB-EC"/>
</dbReference>
<evidence type="ECO:0000256" key="5">
    <source>
        <dbReference type="ARBA" id="ARBA00022573"/>
    </source>
</evidence>
<keyword evidence="5" id="KW-0169">Cobalamin biosynthesis</keyword>
<dbReference type="PROSITE" id="PS00105">
    <property type="entry name" value="AA_TRANSFER_CLASS_1"/>
    <property type="match status" value="1"/>
</dbReference>
<dbReference type="EMBL" id="PIYS01000003">
    <property type="protein sequence ID" value="PKF72500.1"/>
    <property type="molecule type" value="Genomic_DNA"/>
</dbReference>
<dbReference type="InterPro" id="IPR015424">
    <property type="entry name" value="PyrdxlP-dep_Trfase"/>
</dbReference>
<dbReference type="SUPFAM" id="SSF53383">
    <property type="entry name" value="PLP-dependent transferases"/>
    <property type="match status" value="1"/>
</dbReference>
<dbReference type="PANTHER" id="PTHR42885">
    <property type="entry name" value="HISTIDINOL-PHOSPHATE AMINOTRANSFERASE-RELATED"/>
    <property type="match status" value="1"/>
</dbReference>
<evidence type="ECO:0000256" key="9">
    <source>
        <dbReference type="ARBA" id="ARBA00048531"/>
    </source>
</evidence>
<sequence length="336" mass="36709">MSEWLEHGGQLRRAARHYGIAEARWLDLSTGIAPYTLALPELPASAWQRLPEADDGLEAAARDYYGCAQLLAVAGSQAALQVLPQLRAAGLVGVLSPSYAEHARAWRTAGHRVRGLSVQGMERQLAQCDVLLLVNPNNPTGQRLEPQRLLDWHAQLAERSGWLVVDEAFIDCAPAFSLASACPRPGLIVLRSFGKFFGMAGARLGFVLGEAALLERLAQRLGPWAVSGPARAMGRALLTDYPGQARQRQRLLEDGERLARLLADCGLPAWGEAVPFRLVPHAEAVALHAYLAERAILTRLFSELPALRLGLPGDEAGWQRLAQALHDWKGIPLWRC</sequence>
<evidence type="ECO:0000313" key="11">
    <source>
        <dbReference type="EMBL" id="PKF72500.1"/>
    </source>
</evidence>
<evidence type="ECO:0000256" key="8">
    <source>
        <dbReference type="ARBA" id="ARBA00029996"/>
    </source>
</evidence>
<dbReference type="InterPro" id="IPR015421">
    <property type="entry name" value="PyrdxlP-dep_Trfase_major"/>
</dbReference>
<proteinExistence type="predicted"/>
<dbReference type="InterPro" id="IPR004838">
    <property type="entry name" value="NHTrfase_class1_PyrdxlP-BS"/>
</dbReference>
<dbReference type="RefSeq" id="WP_101192554.1">
    <property type="nucleotide sequence ID" value="NZ_PIYS01000003.1"/>
</dbReference>
<evidence type="ECO:0000256" key="6">
    <source>
        <dbReference type="ARBA" id="ARBA00022898"/>
    </source>
</evidence>
<accession>A0A2I0CT32</accession>
<dbReference type="InterPro" id="IPR004839">
    <property type="entry name" value="Aminotransferase_I/II_large"/>
</dbReference>
<protein>
    <recommendedName>
        <fullName evidence="4">threonine-phosphate decarboxylase</fullName>
        <ecNumber evidence="4">4.1.1.81</ecNumber>
    </recommendedName>
    <alternativeName>
        <fullName evidence="8">L-threonine-O-3-phosphate decarboxylase</fullName>
    </alternativeName>
</protein>
<comment type="cofactor">
    <cofactor evidence="1">
        <name>pyridoxal 5'-phosphate</name>
        <dbReference type="ChEBI" id="CHEBI:597326"/>
    </cofactor>
</comment>
<keyword evidence="6" id="KW-0663">Pyridoxal phosphate</keyword>
<comment type="pathway">
    <text evidence="3">Cofactor biosynthesis; adenosylcobalamin biosynthesis.</text>
</comment>
<dbReference type="InterPro" id="IPR015422">
    <property type="entry name" value="PyrdxlP-dep_Trfase_small"/>
</dbReference>
<reference evidence="12" key="1">
    <citation type="submission" date="2017-12" db="EMBL/GenBank/DDBJ databases">
        <authorList>
            <person name="Yu X.-Y."/>
        </authorList>
    </citation>
    <scope>NUCLEOTIDE SEQUENCE [LARGE SCALE GENOMIC DNA]</scope>
    <source>
        <strain evidence="12">ZYSR67-Z</strain>
    </source>
</reference>
<evidence type="ECO:0000259" key="10">
    <source>
        <dbReference type="Pfam" id="PF00155"/>
    </source>
</evidence>
<dbReference type="PANTHER" id="PTHR42885:SF1">
    <property type="entry name" value="THREONINE-PHOSPHATE DECARBOXYLASE"/>
    <property type="match status" value="1"/>
</dbReference>
<dbReference type="AlphaFoldDB" id="A0A2I0CT32"/>
<evidence type="ECO:0000256" key="3">
    <source>
        <dbReference type="ARBA" id="ARBA00004953"/>
    </source>
</evidence>
<dbReference type="EC" id="4.1.1.81" evidence="4"/>
<dbReference type="Pfam" id="PF00155">
    <property type="entry name" value="Aminotran_1_2"/>
    <property type="match status" value="1"/>
</dbReference>
<dbReference type="Gene3D" id="3.90.1150.10">
    <property type="entry name" value="Aspartate Aminotransferase, domain 1"/>
    <property type="match status" value="1"/>
</dbReference>
<organism evidence="11 12">
    <name type="scientific">Pseudomonas fluvialis</name>
    <dbReference type="NCBI Taxonomy" id="1793966"/>
    <lineage>
        <taxon>Bacteria</taxon>
        <taxon>Pseudomonadati</taxon>
        <taxon>Pseudomonadota</taxon>
        <taxon>Gammaproteobacteria</taxon>
        <taxon>Pseudomonadales</taxon>
        <taxon>Pseudomonadaceae</taxon>
        <taxon>Pseudomonas</taxon>
    </lineage>
</organism>
<dbReference type="InterPro" id="IPR005860">
    <property type="entry name" value="CobD"/>
</dbReference>
<dbReference type="UniPathway" id="UPA00148"/>
<evidence type="ECO:0000256" key="1">
    <source>
        <dbReference type="ARBA" id="ARBA00001933"/>
    </source>
</evidence>
<name>A0A2I0CT32_9PSED</name>
<evidence type="ECO:0000256" key="2">
    <source>
        <dbReference type="ARBA" id="ARBA00003444"/>
    </source>
</evidence>
<comment type="catalytic activity">
    <reaction evidence="9">
        <text>O-phospho-L-threonine + H(+) = (R)-1-aminopropan-2-yl phosphate + CO2</text>
        <dbReference type="Rhea" id="RHEA:11492"/>
        <dbReference type="ChEBI" id="CHEBI:15378"/>
        <dbReference type="ChEBI" id="CHEBI:16526"/>
        <dbReference type="ChEBI" id="CHEBI:58563"/>
        <dbReference type="ChEBI" id="CHEBI:58675"/>
        <dbReference type="EC" id="4.1.1.81"/>
    </reaction>
</comment>
<evidence type="ECO:0000256" key="4">
    <source>
        <dbReference type="ARBA" id="ARBA00012285"/>
    </source>
</evidence>
<comment type="caution">
    <text evidence="11">The sequence shown here is derived from an EMBL/GenBank/DDBJ whole genome shotgun (WGS) entry which is preliminary data.</text>
</comment>
<dbReference type="GO" id="GO:0009236">
    <property type="term" value="P:cobalamin biosynthetic process"/>
    <property type="evidence" value="ECO:0007669"/>
    <property type="project" value="UniProtKB-UniPathway"/>
</dbReference>
<feature type="domain" description="Aminotransferase class I/classII large" evidence="10">
    <location>
        <begin position="57"/>
        <end position="324"/>
    </location>
</feature>
<dbReference type="CDD" id="cd00609">
    <property type="entry name" value="AAT_like"/>
    <property type="match status" value="1"/>
</dbReference>
<evidence type="ECO:0000256" key="7">
    <source>
        <dbReference type="ARBA" id="ARBA00023239"/>
    </source>
</evidence>
<keyword evidence="7" id="KW-0456">Lyase</keyword>
<dbReference type="Proteomes" id="UP000242861">
    <property type="component" value="Unassembled WGS sequence"/>
</dbReference>
<gene>
    <name evidence="11" type="ORF">CW360_01920</name>
</gene>
<dbReference type="Gene3D" id="3.40.640.10">
    <property type="entry name" value="Type I PLP-dependent aspartate aminotransferase-like (Major domain)"/>
    <property type="match status" value="1"/>
</dbReference>
<dbReference type="GO" id="GO:0030170">
    <property type="term" value="F:pyridoxal phosphate binding"/>
    <property type="evidence" value="ECO:0007669"/>
    <property type="project" value="InterPro"/>
</dbReference>
<dbReference type="NCBIfam" id="TIGR01140">
    <property type="entry name" value="L_thr_O3P_dcar"/>
    <property type="match status" value="1"/>
</dbReference>